<accession>A0A166MWY3</accession>
<feature type="domain" description="Carbamoyl phosphate synthase ATP-binding" evidence="2">
    <location>
        <begin position="15"/>
        <end position="77"/>
    </location>
</feature>
<feature type="compositionally biased region" description="Acidic residues" evidence="1">
    <location>
        <begin position="165"/>
        <end position="174"/>
    </location>
</feature>
<proteinExistence type="predicted"/>
<evidence type="ECO:0000259" key="2">
    <source>
        <dbReference type="Pfam" id="PF02786"/>
    </source>
</evidence>
<name>A0A166MWY3_9AGAM</name>
<dbReference type="Gene3D" id="3.30.470.20">
    <property type="entry name" value="ATP-grasp fold, B domain"/>
    <property type="match status" value="1"/>
</dbReference>
<dbReference type="OrthoDB" id="196847at2759"/>
<dbReference type="PANTHER" id="PTHR45007:SF1">
    <property type="entry name" value="CARBOXYLASE, PUTATIVE (AFU_ORTHOLOGUE AFUA_5G07570)-RELATED"/>
    <property type="match status" value="1"/>
</dbReference>
<evidence type="ECO:0000313" key="3">
    <source>
        <dbReference type="EMBL" id="KZP24411.1"/>
    </source>
</evidence>
<sequence length="190" mass="21063">MAPLTTFHHPKELDEPVLAASTKMARALRYQDAGTFQHLVNSNTDGWVFFEINTRIQVEHTVPEELVDFDIMRIQLLLSSVTLASLGLRPHPSPHKYPISLRHAIAPHCRRPRQGLPSLRRHHPCPAPTCGPWDMECVPIRGSAIVLLGRDIGEGGACPAGEKSGDEEEEEEDDVKTNRAVFMGLVAHAN</sequence>
<dbReference type="EMBL" id="KV417526">
    <property type="protein sequence ID" value="KZP24411.1"/>
    <property type="molecule type" value="Genomic_DNA"/>
</dbReference>
<protein>
    <recommendedName>
        <fullName evidence="2">Carbamoyl phosphate synthase ATP-binding domain-containing protein</fullName>
    </recommendedName>
</protein>
<dbReference type="SUPFAM" id="SSF56059">
    <property type="entry name" value="Glutathione synthetase ATP-binding domain-like"/>
    <property type="match status" value="1"/>
</dbReference>
<reference evidence="3" key="1">
    <citation type="journal article" date="2016" name="Mol. Biol. Evol.">
        <title>Comparative Genomics of Early-Diverging Mushroom-Forming Fungi Provides Insights into the Origins of Lignocellulose Decay Capabilities.</title>
        <authorList>
            <person name="Nagy L.G."/>
            <person name="Riley R."/>
            <person name="Tritt A."/>
            <person name="Adam C."/>
            <person name="Daum C."/>
            <person name="Floudas D."/>
            <person name="Sun H."/>
            <person name="Yadav J.S."/>
            <person name="Pangilinan J."/>
            <person name="Larsson K.H."/>
            <person name="Matsuura K."/>
            <person name="Barry K."/>
            <person name="Labutti K."/>
            <person name="Kuo R."/>
            <person name="Ohm R.A."/>
            <person name="Bhattacharya S.S."/>
            <person name="Shirouzu T."/>
            <person name="Yoshinaga Y."/>
            <person name="Martin F.M."/>
            <person name="Grigoriev I.V."/>
            <person name="Hibbett D.S."/>
        </authorList>
    </citation>
    <scope>NUCLEOTIDE SEQUENCE [LARGE SCALE GENOMIC DNA]</scope>
    <source>
        <strain evidence="3">CBS 109695</strain>
    </source>
</reference>
<dbReference type="GO" id="GO:0005524">
    <property type="term" value="F:ATP binding"/>
    <property type="evidence" value="ECO:0007669"/>
    <property type="project" value="InterPro"/>
</dbReference>
<feature type="region of interest" description="Disordered" evidence="1">
    <location>
        <begin position="157"/>
        <end position="178"/>
    </location>
</feature>
<gene>
    <name evidence="3" type="ORF">FIBSPDRAFT_951176</name>
</gene>
<evidence type="ECO:0000256" key="1">
    <source>
        <dbReference type="SAM" id="MobiDB-lite"/>
    </source>
</evidence>
<organism evidence="3">
    <name type="scientific">Athelia psychrophila</name>
    <dbReference type="NCBI Taxonomy" id="1759441"/>
    <lineage>
        <taxon>Eukaryota</taxon>
        <taxon>Fungi</taxon>
        <taxon>Dikarya</taxon>
        <taxon>Basidiomycota</taxon>
        <taxon>Agaricomycotina</taxon>
        <taxon>Agaricomycetes</taxon>
        <taxon>Agaricomycetidae</taxon>
        <taxon>Atheliales</taxon>
        <taxon>Atheliaceae</taxon>
        <taxon>Athelia</taxon>
    </lineage>
</organism>
<dbReference type="Pfam" id="PF02786">
    <property type="entry name" value="CPSase_L_D2"/>
    <property type="match status" value="1"/>
</dbReference>
<dbReference type="AlphaFoldDB" id="A0A166MWY3"/>
<dbReference type="PANTHER" id="PTHR45007">
    <property type="entry name" value="CARBOXYLASE, PUTATIVE (AFU_ORTHOLOGUE AFUA_5G07570)-RELATED"/>
    <property type="match status" value="1"/>
</dbReference>
<dbReference type="InterPro" id="IPR005479">
    <property type="entry name" value="CPAse_ATP-bd"/>
</dbReference>
<dbReference type="STRING" id="436010.A0A166MWY3"/>